<reference evidence="2" key="1">
    <citation type="submission" date="2018-05" db="EMBL/GenBank/DDBJ databases">
        <authorList>
            <person name="Lanie J.A."/>
            <person name="Ng W.-L."/>
            <person name="Kazmierczak K.M."/>
            <person name="Andrzejewski T.M."/>
            <person name="Davidsen T.M."/>
            <person name="Wayne K.J."/>
            <person name="Tettelin H."/>
            <person name="Glass J.I."/>
            <person name="Rusch D."/>
            <person name="Podicherti R."/>
            <person name="Tsui H.-C.T."/>
            <person name="Winkler M.E."/>
        </authorList>
    </citation>
    <scope>NUCLEOTIDE SEQUENCE</scope>
</reference>
<sequence>CSVEEPQSEEKAASSADTSSGDTSSGDTSSGDTSSGDPGDNTISLSNLIISELESSLKASTSSRINGSTDLAVQQRVFSTSLNSAQIQSIIQAAKQAVTDSKTDNSTELVVLLPHIIKGSQSKLSSIGLTSSTETIKVIKVIVNSLVKSLNGRNEYLPTSSAETGETATETVLKKITATSVANLDEAGLSSTDVVTASSELLGTIVGSLGLGGISASELGGALDKITVGAVDSLDQISGFDVTSLGDAIYNITGGVTTALGDITVVGFSSDNLPSMVEKVTSGATSALGKISMSGYTSDNLSSMVEQVTSGATGALGRISMDNYTISDLPGMVSNVTAGATSALGQISMTGYSSDNLSTMVSNVTAGAVIGLGNIQMTGYSSDNVSSLITNITSSATSSLSNIVMAGFNSDNISSEIKNGITTGVNAGTLKQPPMLKEITAVPTPTTDNTPSYTFSSNKAGTIAYGGSCSSSTTTAISGSNTVELNSLSNGSYSDCIIKVTDSAGNTGQIKLTSFTVDASSGDSDSGSSDEAPNHIVFSKSIMDPDATQSKDYEESANDVIRTSGGD</sequence>
<dbReference type="AlphaFoldDB" id="A0A382EB18"/>
<proteinExistence type="predicted"/>
<protein>
    <recommendedName>
        <fullName evidence="3">Bacterial Ig-like domain-containing protein</fullName>
    </recommendedName>
</protein>
<accession>A0A382EB18</accession>
<feature type="region of interest" description="Disordered" evidence="1">
    <location>
        <begin position="518"/>
        <end position="567"/>
    </location>
</feature>
<feature type="compositionally biased region" description="Low complexity" evidence="1">
    <location>
        <begin position="520"/>
        <end position="530"/>
    </location>
</feature>
<feature type="region of interest" description="Disordered" evidence="1">
    <location>
        <begin position="1"/>
        <end position="41"/>
    </location>
</feature>
<dbReference type="EMBL" id="UINC01043525">
    <property type="protein sequence ID" value="SVB47685.1"/>
    <property type="molecule type" value="Genomic_DNA"/>
</dbReference>
<feature type="non-terminal residue" evidence="2">
    <location>
        <position position="567"/>
    </location>
</feature>
<evidence type="ECO:0008006" key="3">
    <source>
        <dbReference type="Google" id="ProtNLM"/>
    </source>
</evidence>
<evidence type="ECO:0000313" key="2">
    <source>
        <dbReference type="EMBL" id="SVB47685.1"/>
    </source>
</evidence>
<organism evidence="2">
    <name type="scientific">marine metagenome</name>
    <dbReference type="NCBI Taxonomy" id="408172"/>
    <lineage>
        <taxon>unclassified sequences</taxon>
        <taxon>metagenomes</taxon>
        <taxon>ecological metagenomes</taxon>
    </lineage>
</organism>
<feature type="compositionally biased region" description="Low complexity" evidence="1">
    <location>
        <begin position="13"/>
        <end position="41"/>
    </location>
</feature>
<feature type="non-terminal residue" evidence="2">
    <location>
        <position position="1"/>
    </location>
</feature>
<gene>
    <name evidence="2" type="ORF">METZ01_LOCUS200539</name>
</gene>
<evidence type="ECO:0000256" key="1">
    <source>
        <dbReference type="SAM" id="MobiDB-lite"/>
    </source>
</evidence>
<name>A0A382EB18_9ZZZZ</name>